<dbReference type="EMBL" id="SLZZ01000052">
    <property type="protein sequence ID" value="TCS72494.1"/>
    <property type="molecule type" value="Genomic_DNA"/>
</dbReference>
<comment type="caution">
    <text evidence="12">The sequence shown here is derived from an EMBL/GenBank/DDBJ whole genome shotgun (WGS) entry which is preliminary data.</text>
</comment>
<evidence type="ECO:0000256" key="10">
    <source>
        <dbReference type="ARBA" id="ARBA00022842"/>
    </source>
</evidence>
<reference evidence="12 13" key="1">
    <citation type="submission" date="2019-03" db="EMBL/GenBank/DDBJ databases">
        <title>Genomic Encyclopedia of Type Strains, Phase IV (KMG-IV): sequencing the most valuable type-strain genomes for metagenomic binning, comparative biology and taxonomic classification.</title>
        <authorList>
            <person name="Goeker M."/>
        </authorList>
    </citation>
    <scope>NUCLEOTIDE SEQUENCE [LARGE SCALE GENOMIC DNA]</scope>
    <source>
        <strain evidence="12 13">DSM 29489</strain>
    </source>
</reference>
<evidence type="ECO:0000256" key="1">
    <source>
        <dbReference type="ARBA" id="ARBA00001771"/>
    </source>
</evidence>
<evidence type="ECO:0000313" key="12">
    <source>
        <dbReference type="EMBL" id="TCS72494.1"/>
    </source>
</evidence>
<proteinExistence type="predicted"/>
<name>A0A4R3JWA0_9FIRM</name>
<evidence type="ECO:0000313" key="13">
    <source>
        <dbReference type="Proteomes" id="UP000295726"/>
    </source>
</evidence>
<dbReference type="Pfam" id="PF02110">
    <property type="entry name" value="HK"/>
    <property type="match status" value="1"/>
</dbReference>
<gene>
    <name evidence="12" type="ORF">EDD59_1526</name>
</gene>
<protein>
    <recommendedName>
        <fullName evidence="4">hydroxyethylthiazole kinase</fullName>
        <ecNumber evidence="4">2.7.1.50</ecNumber>
    </recommendedName>
</protein>
<dbReference type="AlphaFoldDB" id="A0A4R3JWA0"/>
<organism evidence="12 13">
    <name type="scientific">Muricomes intestini</name>
    <dbReference type="NCBI Taxonomy" id="1796634"/>
    <lineage>
        <taxon>Bacteria</taxon>
        <taxon>Bacillati</taxon>
        <taxon>Bacillota</taxon>
        <taxon>Clostridia</taxon>
        <taxon>Lachnospirales</taxon>
        <taxon>Lachnospiraceae</taxon>
        <taxon>Muricomes</taxon>
    </lineage>
</organism>
<keyword evidence="7" id="KW-0547">Nucleotide-binding</keyword>
<keyword evidence="11" id="KW-0784">Thiamine biosynthesis</keyword>
<comment type="catalytic activity">
    <reaction evidence="1">
        <text>5-(2-hydroxyethyl)-4-methylthiazole + ATP = 4-methyl-5-(2-phosphooxyethyl)-thiazole + ADP + H(+)</text>
        <dbReference type="Rhea" id="RHEA:24212"/>
        <dbReference type="ChEBI" id="CHEBI:15378"/>
        <dbReference type="ChEBI" id="CHEBI:17957"/>
        <dbReference type="ChEBI" id="CHEBI:30616"/>
        <dbReference type="ChEBI" id="CHEBI:58296"/>
        <dbReference type="ChEBI" id="CHEBI:456216"/>
        <dbReference type="EC" id="2.7.1.50"/>
    </reaction>
</comment>
<dbReference type="EC" id="2.7.1.50" evidence="4"/>
<comment type="cofactor">
    <cofactor evidence="2">
        <name>Mg(2+)</name>
        <dbReference type="ChEBI" id="CHEBI:18420"/>
    </cofactor>
</comment>
<dbReference type="GO" id="GO:0009229">
    <property type="term" value="P:thiamine diphosphate biosynthetic process"/>
    <property type="evidence" value="ECO:0007669"/>
    <property type="project" value="UniProtKB-UniPathway"/>
</dbReference>
<evidence type="ECO:0000256" key="3">
    <source>
        <dbReference type="ARBA" id="ARBA00004868"/>
    </source>
</evidence>
<accession>A0A4R3JWA0</accession>
<dbReference type="PRINTS" id="PR01099">
    <property type="entry name" value="HYETHTZKNASE"/>
</dbReference>
<keyword evidence="9" id="KW-0067">ATP-binding</keyword>
<keyword evidence="10" id="KW-0460">Magnesium</keyword>
<dbReference type="Proteomes" id="UP000295726">
    <property type="component" value="Unassembled WGS sequence"/>
</dbReference>
<evidence type="ECO:0000256" key="9">
    <source>
        <dbReference type="ARBA" id="ARBA00022840"/>
    </source>
</evidence>
<dbReference type="GO" id="GO:0000287">
    <property type="term" value="F:magnesium ion binding"/>
    <property type="evidence" value="ECO:0007669"/>
    <property type="project" value="InterPro"/>
</dbReference>
<keyword evidence="8 12" id="KW-0418">Kinase</keyword>
<dbReference type="GO" id="GO:0005524">
    <property type="term" value="F:ATP binding"/>
    <property type="evidence" value="ECO:0007669"/>
    <property type="project" value="UniProtKB-KW"/>
</dbReference>
<evidence type="ECO:0000256" key="7">
    <source>
        <dbReference type="ARBA" id="ARBA00022741"/>
    </source>
</evidence>
<dbReference type="GO" id="GO:0004417">
    <property type="term" value="F:hydroxyethylthiazole kinase activity"/>
    <property type="evidence" value="ECO:0007669"/>
    <property type="project" value="UniProtKB-EC"/>
</dbReference>
<dbReference type="InterPro" id="IPR000417">
    <property type="entry name" value="Hyethyz_kinase"/>
</dbReference>
<dbReference type="GO" id="GO:0009228">
    <property type="term" value="P:thiamine biosynthetic process"/>
    <property type="evidence" value="ECO:0007669"/>
    <property type="project" value="UniProtKB-KW"/>
</dbReference>
<dbReference type="RefSeq" id="WP_279233378.1">
    <property type="nucleotide sequence ID" value="NZ_DAIQXH010000016.1"/>
</dbReference>
<evidence type="ECO:0000256" key="5">
    <source>
        <dbReference type="ARBA" id="ARBA00022679"/>
    </source>
</evidence>
<evidence type="ECO:0000256" key="2">
    <source>
        <dbReference type="ARBA" id="ARBA00001946"/>
    </source>
</evidence>
<comment type="pathway">
    <text evidence="3">Cofactor biosynthesis; thiamine diphosphate biosynthesis; 4-methyl-5-(2-phosphoethyl)-thiazole from 5-(2-hydroxyethyl)-4-methylthiazole: step 1/1.</text>
</comment>
<dbReference type="InterPro" id="IPR029056">
    <property type="entry name" value="Ribokinase-like"/>
</dbReference>
<evidence type="ECO:0000256" key="4">
    <source>
        <dbReference type="ARBA" id="ARBA00012129"/>
    </source>
</evidence>
<evidence type="ECO:0000256" key="6">
    <source>
        <dbReference type="ARBA" id="ARBA00022723"/>
    </source>
</evidence>
<keyword evidence="6" id="KW-0479">Metal-binding</keyword>
<dbReference type="Gene3D" id="3.40.1190.20">
    <property type="match status" value="1"/>
</dbReference>
<keyword evidence="5" id="KW-0808">Transferase</keyword>
<dbReference type="UniPathway" id="UPA00060">
    <property type="reaction ID" value="UER00139"/>
</dbReference>
<sequence>MIDYINSLRCVHQNTPLVQCITNFVTVNDCANIILAAGGSPSMSQDIREVEESVKGARGLVCKGKHSCAEIPPGGC</sequence>
<dbReference type="SUPFAM" id="SSF53613">
    <property type="entry name" value="Ribokinase-like"/>
    <property type="match status" value="1"/>
</dbReference>
<keyword evidence="13" id="KW-1185">Reference proteome</keyword>
<evidence type="ECO:0000256" key="11">
    <source>
        <dbReference type="ARBA" id="ARBA00022977"/>
    </source>
</evidence>
<evidence type="ECO:0000256" key="8">
    <source>
        <dbReference type="ARBA" id="ARBA00022777"/>
    </source>
</evidence>